<dbReference type="Gene3D" id="3.40.50.1820">
    <property type="entry name" value="alpha/beta hydrolase"/>
    <property type="match status" value="1"/>
</dbReference>
<proteinExistence type="predicted"/>
<evidence type="ECO:0000313" key="3">
    <source>
        <dbReference type="EMBL" id="ASQ44697.1"/>
    </source>
</evidence>
<dbReference type="PANTHER" id="PTHR12277:SF81">
    <property type="entry name" value="PROTEIN ABHD13"/>
    <property type="match status" value="1"/>
</dbReference>
<dbReference type="InterPro" id="IPR029058">
    <property type="entry name" value="AB_hydrolase_fold"/>
</dbReference>
<sequence>MIKQLFFISITLFTILTLLIYLLQRNLIYFPAKEVPSRAVFQAEDMQTVTLHTADGLELMSWYKPALPDKPTILYLHGNAGHIGYRMPLVRQFLAAGLGVLLLEYRGYGGNKGQPSERGLYSDGEAGLEFLQQQGVSLQRTILYGESLGTSVAVYLAARHKVCAVILQSPYTSMTQVARYHYPWVFIPPWDKFDSLSRIANVNSPLLILHGERDTIVPYQQARTLFEYANEPKLLINLPGRGHNDLWDDGFVSKIVTFIGTSCT</sequence>
<dbReference type="GO" id="GO:0016787">
    <property type="term" value="F:hydrolase activity"/>
    <property type="evidence" value="ECO:0007669"/>
    <property type="project" value="UniProtKB-KW"/>
</dbReference>
<feature type="transmembrane region" description="Helical" evidence="1">
    <location>
        <begin position="6"/>
        <end position="23"/>
    </location>
</feature>
<gene>
    <name evidence="3" type="ORF">clem_00655</name>
</gene>
<dbReference type="SUPFAM" id="SSF53474">
    <property type="entry name" value="alpha/beta-Hydrolases"/>
    <property type="match status" value="1"/>
</dbReference>
<dbReference type="AlphaFoldDB" id="A0A222NYM4"/>
<dbReference type="PANTHER" id="PTHR12277">
    <property type="entry name" value="ALPHA/BETA HYDROLASE DOMAIN-CONTAINING PROTEIN"/>
    <property type="match status" value="1"/>
</dbReference>
<dbReference type="Pfam" id="PF12146">
    <property type="entry name" value="Hydrolase_4"/>
    <property type="match status" value="1"/>
</dbReference>
<keyword evidence="1" id="KW-0812">Transmembrane</keyword>
<evidence type="ECO:0000256" key="1">
    <source>
        <dbReference type="SAM" id="Phobius"/>
    </source>
</evidence>
<keyword evidence="1" id="KW-1133">Transmembrane helix</keyword>
<reference evidence="4" key="1">
    <citation type="submission" date="2016-07" db="EMBL/GenBank/DDBJ databases">
        <authorList>
            <person name="Florea S."/>
            <person name="Webb J.S."/>
            <person name="Jaromczyk J."/>
            <person name="Schardl C.L."/>
        </authorList>
    </citation>
    <scope>NUCLEOTIDE SEQUENCE [LARGE SCALE GENOMIC DNA]</scope>
    <source>
        <strain evidence="4">CDC-D5610</strain>
    </source>
</reference>
<dbReference type="RefSeq" id="WP_094089837.1">
    <property type="nucleotide sequence ID" value="NZ_CP016397.1"/>
</dbReference>
<feature type="domain" description="Serine aminopeptidase S33" evidence="2">
    <location>
        <begin position="70"/>
        <end position="176"/>
    </location>
</feature>
<keyword evidence="1" id="KW-0472">Membrane</keyword>
<protein>
    <submittedName>
        <fullName evidence="3">Alpha/beta hydrolase family protein</fullName>
    </submittedName>
</protein>
<dbReference type="InterPro" id="IPR022742">
    <property type="entry name" value="Hydrolase_4"/>
</dbReference>
<keyword evidence="3" id="KW-0378">Hydrolase</keyword>
<accession>A0A222NYM4</accession>
<organism evidence="3 4">
    <name type="scientific">Legionella clemsonensis</name>
    <dbReference type="NCBI Taxonomy" id="1867846"/>
    <lineage>
        <taxon>Bacteria</taxon>
        <taxon>Pseudomonadati</taxon>
        <taxon>Pseudomonadota</taxon>
        <taxon>Gammaproteobacteria</taxon>
        <taxon>Legionellales</taxon>
        <taxon>Legionellaceae</taxon>
        <taxon>Legionella</taxon>
    </lineage>
</organism>
<keyword evidence="4" id="KW-1185">Reference proteome</keyword>
<dbReference type="EMBL" id="CP016397">
    <property type="protein sequence ID" value="ASQ44697.1"/>
    <property type="molecule type" value="Genomic_DNA"/>
</dbReference>
<dbReference type="Proteomes" id="UP000201728">
    <property type="component" value="Chromosome"/>
</dbReference>
<evidence type="ECO:0000259" key="2">
    <source>
        <dbReference type="Pfam" id="PF12146"/>
    </source>
</evidence>
<dbReference type="OrthoDB" id="9798884at2"/>
<evidence type="ECO:0000313" key="4">
    <source>
        <dbReference type="Proteomes" id="UP000201728"/>
    </source>
</evidence>
<name>A0A222NYM4_9GAMM</name>
<dbReference type="KEGG" id="lcd:clem_00655"/>